<dbReference type="EMBL" id="CP059851">
    <property type="protein sequence ID" value="QMW22581.1"/>
    <property type="molecule type" value="Genomic_DNA"/>
</dbReference>
<accession>A0A7G5IGT9</accession>
<feature type="domain" description="ABM" evidence="1">
    <location>
        <begin position="3"/>
        <end position="94"/>
    </location>
</feature>
<dbReference type="SUPFAM" id="SSF54909">
    <property type="entry name" value="Dimeric alpha+beta barrel"/>
    <property type="match status" value="1"/>
</dbReference>
<reference evidence="2 3" key="1">
    <citation type="submission" date="2020-07" db="EMBL/GenBank/DDBJ databases">
        <title>Complete genome sequence for Sandaracinobacter sp. M6.</title>
        <authorList>
            <person name="Tang Y."/>
            <person name="Liu Q."/>
            <person name="Guo Z."/>
            <person name="Lei P."/>
            <person name="Huang B."/>
        </authorList>
    </citation>
    <scope>NUCLEOTIDE SEQUENCE [LARGE SCALE GENOMIC DNA]</scope>
    <source>
        <strain evidence="2 3">M6</strain>
    </source>
</reference>
<evidence type="ECO:0000313" key="2">
    <source>
        <dbReference type="EMBL" id="QMW22581.1"/>
    </source>
</evidence>
<keyword evidence="2" id="KW-0560">Oxidoreductase</keyword>
<evidence type="ECO:0000259" key="1">
    <source>
        <dbReference type="PROSITE" id="PS51725"/>
    </source>
</evidence>
<gene>
    <name evidence="2" type="ORF">H3309_14885</name>
</gene>
<dbReference type="InterPro" id="IPR011008">
    <property type="entry name" value="Dimeric_a/b-barrel"/>
</dbReference>
<sequence>MRIVIAGEVDLTPGVREAALAGAAPFIAMALAEEGCRHYAWSADPALPDRVHVFEEWDDAATLQAHLEGDAYRAMLGHLGGFGIVAADTRKYRVTKQAPVYGADGVASARFGDEA</sequence>
<dbReference type="InterPro" id="IPR007138">
    <property type="entry name" value="ABM_dom"/>
</dbReference>
<keyword evidence="3" id="KW-1185">Reference proteome</keyword>
<evidence type="ECO:0000313" key="3">
    <source>
        <dbReference type="Proteomes" id="UP000515292"/>
    </source>
</evidence>
<proteinExistence type="predicted"/>
<protein>
    <submittedName>
        <fullName evidence="2">Antibiotic biosynthesis monooxygenase</fullName>
    </submittedName>
</protein>
<dbReference type="Gene3D" id="3.30.70.100">
    <property type="match status" value="1"/>
</dbReference>
<keyword evidence="2" id="KW-0503">Monooxygenase</keyword>
<dbReference type="KEGG" id="sand:H3309_14885"/>
<organism evidence="2 3">
    <name type="scientific">Sandaracinobacteroides saxicola</name>
    <dbReference type="NCBI Taxonomy" id="2759707"/>
    <lineage>
        <taxon>Bacteria</taxon>
        <taxon>Pseudomonadati</taxon>
        <taxon>Pseudomonadota</taxon>
        <taxon>Alphaproteobacteria</taxon>
        <taxon>Sphingomonadales</taxon>
        <taxon>Sphingosinicellaceae</taxon>
        <taxon>Sandaracinobacteroides</taxon>
    </lineage>
</organism>
<dbReference type="PROSITE" id="PS51725">
    <property type="entry name" value="ABM"/>
    <property type="match status" value="1"/>
</dbReference>
<dbReference type="Pfam" id="PF03992">
    <property type="entry name" value="ABM"/>
    <property type="match status" value="1"/>
</dbReference>
<dbReference type="RefSeq" id="WP_182295603.1">
    <property type="nucleotide sequence ID" value="NZ_CP059851.1"/>
</dbReference>
<dbReference type="AlphaFoldDB" id="A0A7G5IGT9"/>
<name>A0A7G5IGT9_9SPHN</name>
<dbReference type="GO" id="GO:0004497">
    <property type="term" value="F:monooxygenase activity"/>
    <property type="evidence" value="ECO:0007669"/>
    <property type="project" value="UniProtKB-KW"/>
</dbReference>
<dbReference type="Proteomes" id="UP000515292">
    <property type="component" value="Chromosome"/>
</dbReference>